<comment type="caution">
    <text evidence="2">The sequence shown here is derived from an EMBL/GenBank/DDBJ whole genome shotgun (WGS) entry which is preliminary data.</text>
</comment>
<feature type="transmembrane region" description="Helical" evidence="1">
    <location>
        <begin position="21"/>
        <end position="44"/>
    </location>
</feature>
<feature type="transmembrane region" description="Helical" evidence="1">
    <location>
        <begin position="64"/>
        <end position="82"/>
    </location>
</feature>
<keyword evidence="1" id="KW-0472">Membrane</keyword>
<accession>A0A0F9CJP7</accession>
<sequence>MNSFMTNIAKRDNIKMMLFTVPFKVMINASLVATGMTPLCLYGWYSTHSNSILNRIHSAAFDFYVGQLCVVFVILFAFNGLAECCGRLSIKDSMGFCAPIFEEHLPAMLFIPVCPFFSRQIMACLTHSLVSIFGVGLVIVFRERLNFLAFAASFGYDCVSHVRFLFKRLWSESIVARTAVDLFYIKRDIIPLSTSFRGIVQFGSF</sequence>
<gene>
    <name evidence="2" type="ORF">LCGC14_2601090</name>
</gene>
<evidence type="ECO:0000256" key="1">
    <source>
        <dbReference type="SAM" id="Phobius"/>
    </source>
</evidence>
<organism evidence="2">
    <name type="scientific">marine sediment metagenome</name>
    <dbReference type="NCBI Taxonomy" id="412755"/>
    <lineage>
        <taxon>unclassified sequences</taxon>
        <taxon>metagenomes</taxon>
        <taxon>ecological metagenomes</taxon>
    </lineage>
</organism>
<keyword evidence="1" id="KW-0812">Transmembrane</keyword>
<keyword evidence="1" id="KW-1133">Transmembrane helix</keyword>
<name>A0A0F9CJP7_9ZZZZ</name>
<reference evidence="2" key="1">
    <citation type="journal article" date="2015" name="Nature">
        <title>Complex archaea that bridge the gap between prokaryotes and eukaryotes.</title>
        <authorList>
            <person name="Spang A."/>
            <person name="Saw J.H."/>
            <person name="Jorgensen S.L."/>
            <person name="Zaremba-Niedzwiedzka K."/>
            <person name="Martijn J."/>
            <person name="Lind A.E."/>
            <person name="van Eijk R."/>
            <person name="Schleper C."/>
            <person name="Guy L."/>
            <person name="Ettema T.J."/>
        </authorList>
    </citation>
    <scope>NUCLEOTIDE SEQUENCE</scope>
</reference>
<dbReference type="AlphaFoldDB" id="A0A0F9CJP7"/>
<evidence type="ECO:0000313" key="2">
    <source>
        <dbReference type="EMBL" id="KKL05931.1"/>
    </source>
</evidence>
<protein>
    <submittedName>
        <fullName evidence="2">Uncharacterized protein</fullName>
    </submittedName>
</protein>
<feature type="transmembrane region" description="Helical" evidence="1">
    <location>
        <begin position="121"/>
        <end position="141"/>
    </location>
</feature>
<dbReference type="EMBL" id="LAZR01043920">
    <property type="protein sequence ID" value="KKL05931.1"/>
    <property type="molecule type" value="Genomic_DNA"/>
</dbReference>
<proteinExistence type="predicted"/>